<keyword evidence="3 8" id="KW-0812">Transmembrane</keyword>
<dbReference type="Pfam" id="PF13855">
    <property type="entry name" value="LRR_8"/>
    <property type="match status" value="1"/>
</dbReference>
<dbReference type="PANTHER" id="PTHR48007:SF47">
    <property type="entry name" value="PROTEIN KINASE DOMAIN-CONTAINING PROTEIN"/>
    <property type="match status" value="1"/>
</dbReference>
<dbReference type="InterPro" id="IPR000719">
    <property type="entry name" value="Prot_kinase_dom"/>
</dbReference>
<comment type="caution">
    <text evidence="11">The sequence shown here is derived from an EMBL/GenBank/DDBJ whole genome shotgun (WGS) entry which is preliminary data.</text>
</comment>
<dbReference type="InterPro" id="IPR032675">
    <property type="entry name" value="LRR_dom_sf"/>
</dbReference>
<feature type="compositionally biased region" description="Basic and acidic residues" evidence="7">
    <location>
        <begin position="319"/>
        <end position="332"/>
    </location>
</feature>
<dbReference type="Pfam" id="PF00560">
    <property type="entry name" value="LRR_1"/>
    <property type="match status" value="1"/>
</dbReference>
<feature type="region of interest" description="Disordered" evidence="7">
    <location>
        <begin position="318"/>
        <end position="354"/>
    </location>
</feature>
<keyword evidence="12" id="KW-1185">Reference proteome</keyword>
<dbReference type="GO" id="GO:0005524">
    <property type="term" value="F:ATP binding"/>
    <property type="evidence" value="ECO:0007669"/>
    <property type="project" value="InterPro"/>
</dbReference>
<dbReference type="InterPro" id="IPR046959">
    <property type="entry name" value="PRK1-6/SRF4-like"/>
</dbReference>
<name>A0AAW1YK99_RUBAR</name>
<dbReference type="PROSITE" id="PS50011">
    <property type="entry name" value="PROTEIN_KINASE_DOM"/>
    <property type="match status" value="1"/>
</dbReference>
<keyword evidence="6 8" id="KW-0472">Membrane</keyword>
<dbReference type="InterPro" id="IPR013210">
    <property type="entry name" value="LRR_N_plant-typ"/>
</dbReference>
<feature type="chain" id="PRO_5043934859" description="Protein kinase domain-containing protein" evidence="9">
    <location>
        <begin position="32"/>
        <end position="497"/>
    </location>
</feature>
<evidence type="ECO:0000256" key="1">
    <source>
        <dbReference type="ARBA" id="ARBA00004370"/>
    </source>
</evidence>
<dbReference type="GO" id="GO:0004672">
    <property type="term" value="F:protein kinase activity"/>
    <property type="evidence" value="ECO:0007669"/>
    <property type="project" value="InterPro"/>
</dbReference>
<organism evidence="11 12">
    <name type="scientific">Rubus argutus</name>
    <name type="common">Southern blackberry</name>
    <dbReference type="NCBI Taxonomy" id="59490"/>
    <lineage>
        <taxon>Eukaryota</taxon>
        <taxon>Viridiplantae</taxon>
        <taxon>Streptophyta</taxon>
        <taxon>Embryophyta</taxon>
        <taxon>Tracheophyta</taxon>
        <taxon>Spermatophyta</taxon>
        <taxon>Magnoliopsida</taxon>
        <taxon>eudicotyledons</taxon>
        <taxon>Gunneridae</taxon>
        <taxon>Pentapetalae</taxon>
        <taxon>rosids</taxon>
        <taxon>fabids</taxon>
        <taxon>Rosales</taxon>
        <taxon>Rosaceae</taxon>
        <taxon>Rosoideae</taxon>
        <taxon>Rosoideae incertae sedis</taxon>
        <taxon>Rubus</taxon>
    </lineage>
</organism>
<evidence type="ECO:0000256" key="6">
    <source>
        <dbReference type="ARBA" id="ARBA00023136"/>
    </source>
</evidence>
<sequence length="497" mass="54509">MSSLKYCTTSLPKTTVLLLLLLSALVQCSSGLDTDGLLLLSFKLSILQDPQRVLESWSPNDETPCSWRGVTCATILTPPENIYCPRVIGLALPNSQLLELRFLDLAFNRIPGVLPETVSQLSNLQVLNLSENALAGKIPSNLASLRNLTAISLKSNYFSGEIPSGFEAVEVLDLSLNLINGSLPSDFGGDSLRYFNVSRNGLSGEIPATLPRKFLIMLPLISLSTTSLAKSRNLGRLCSQFSSSFCCNSQNAEFEQPRRNVARIEKWAFTKSQTGLKPATIAGIVAGDVAGIAVIAMVFLYIQMRKKKKDKVANVDVTTLKKEPTHRAERSGSKGHGSKRQTEPEQQSKGGTLVTVDGEKELELETLLKASAYILGATGSSIMYKAVLEDGSSLAVRRIGEQSVDRFKDFENQIRLVAKLAHPNLVRIRGFYWGIDEKLIIYDFVPNGSLANARYRKVGSSPCHLPWEARLRIAKGKALQVLEKFPCSSSSSYYYGH</sequence>
<dbReference type="AlphaFoldDB" id="A0AAW1YK99"/>
<feature type="domain" description="Protein kinase" evidence="10">
    <location>
        <begin position="369"/>
        <end position="497"/>
    </location>
</feature>
<dbReference type="GO" id="GO:0016020">
    <property type="term" value="C:membrane"/>
    <property type="evidence" value="ECO:0007669"/>
    <property type="project" value="UniProtKB-SubCell"/>
</dbReference>
<dbReference type="Gene3D" id="1.10.510.10">
    <property type="entry name" value="Transferase(Phosphotransferase) domain 1"/>
    <property type="match status" value="1"/>
</dbReference>
<gene>
    <name evidence="11" type="ORF">M0R45_004581</name>
</gene>
<protein>
    <recommendedName>
        <fullName evidence="10">Protein kinase domain-containing protein</fullName>
    </recommendedName>
</protein>
<keyword evidence="4" id="KW-0677">Repeat</keyword>
<dbReference type="Gene3D" id="3.80.10.10">
    <property type="entry name" value="Ribonuclease Inhibitor"/>
    <property type="match status" value="2"/>
</dbReference>
<dbReference type="FunFam" id="3.80.10.10:FF:000383">
    <property type="entry name" value="Leucine-rich repeat receptor protein kinase EMS1"/>
    <property type="match status" value="1"/>
</dbReference>
<evidence type="ECO:0000259" key="10">
    <source>
        <dbReference type="PROSITE" id="PS50011"/>
    </source>
</evidence>
<dbReference type="SUPFAM" id="SSF52058">
    <property type="entry name" value="L domain-like"/>
    <property type="match status" value="1"/>
</dbReference>
<dbReference type="Pfam" id="PF08263">
    <property type="entry name" value="LRRNT_2"/>
    <property type="match status" value="1"/>
</dbReference>
<evidence type="ECO:0000313" key="12">
    <source>
        <dbReference type="Proteomes" id="UP001457282"/>
    </source>
</evidence>
<proteinExistence type="predicted"/>
<evidence type="ECO:0000313" key="11">
    <source>
        <dbReference type="EMBL" id="KAK9949033.1"/>
    </source>
</evidence>
<evidence type="ECO:0000256" key="2">
    <source>
        <dbReference type="ARBA" id="ARBA00022614"/>
    </source>
</evidence>
<dbReference type="InterPro" id="IPR001611">
    <property type="entry name" value="Leu-rich_rpt"/>
</dbReference>
<keyword evidence="5 8" id="KW-1133">Transmembrane helix</keyword>
<evidence type="ECO:0000256" key="7">
    <source>
        <dbReference type="SAM" id="MobiDB-lite"/>
    </source>
</evidence>
<accession>A0AAW1YK99</accession>
<dbReference type="PANTHER" id="PTHR48007">
    <property type="entry name" value="LEUCINE-RICH REPEAT RECEPTOR-LIKE PROTEIN KINASE PXC1"/>
    <property type="match status" value="1"/>
</dbReference>
<evidence type="ECO:0000256" key="8">
    <source>
        <dbReference type="SAM" id="Phobius"/>
    </source>
</evidence>
<evidence type="ECO:0000256" key="3">
    <source>
        <dbReference type="ARBA" id="ARBA00022692"/>
    </source>
</evidence>
<dbReference type="InterPro" id="IPR011009">
    <property type="entry name" value="Kinase-like_dom_sf"/>
</dbReference>
<dbReference type="Proteomes" id="UP001457282">
    <property type="component" value="Unassembled WGS sequence"/>
</dbReference>
<evidence type="ECO:0000256" key="9">
    <source>
        <dbReference type="SAM" id="SignalP"/>
    </source>
</evidence>
<evidence type="ECO:0000256" key="4">
    <source>
        <dbReference type="ARBA" id="ARBA00022737"/>
    </source>
</evidence>
<dbReference type="SUPFAM" id="SSF56112">
    <property type="entry name" value="Protein kinase-like (PK-like)"/>
    <property type="match status" value="1"/>
</dbReference>
<reference evidence="11 12" key="1">
    <citation type="journal article" date="2023" name="G3 (Bethesda)">
        <title>A chromosome-length genome assembly and annotation of blackberry (Rubus argutus, cv. 'Hillquist').</title>
        <authorList>
            <person name="Bruna T."/>
            <person name="Aryal R."/>
            <person name="Dudchenko O."/>
            <person name="Sargent D.J."/>
            <person name="Mead D."/>
            <person name="Buti M."/>
            <person name="Cavallini A."/>
            <person name="Hytonen T."/>
            <person name="Andres J."/>
            <person name="Pham M."/>
            <person name="Weisz D."/>
            <person name="Mascagni F."/>
            <person name="Usai G."/>
            <person name="Natali L."/>
            <person name="Bassil N."/>
            <person name="Fernandez G.E."/>
            <person name="Lomsadze A."/>
            <person name="Armour M."/>
            <person name="Olukolu B."/>
            <person name="Poorten T."/>
            <person name="Britton C."/>
            <person name="Davik J."/>
            <person name="Ashrafi H."/>
            <person name="Aiden E.L."/>
            <person name="Borodovsky M."/>
            <person name="Worthington M."/>
        </authorList>
    </citation>
    <scope>NUCLEOTIDE SEQUENCE [LARGE SCALE GENOMIC DNA]</scope>
    <source>
        <strain evidence="11">PI 553951</strain>
    </source>
</reference>
<keyword evidence="2" id="KW-0433">Leucine-rich repeat</keyword>
<evidence type="ECO:0000256" key="5">
    <source>
        <dbReference type="ARBA" id="ARBA00022989"/>
    </source>
</evidence>
<comment type="subcellular location">
    <subcellularLocation>
        <location evidence="1">Membrane</location>
    </subcellularLocation>
</comment>
<keyword evidence="9" id="KW-0732">Signal</keyword>
<feature type="transmembrane region" description="Helical" evidence="8">
    <location>
        <begin position="281"/>
        <end position="302"/>
    </location>
</feature>
<dbReference type="EMBL" id="JBEDUW010000001">
    <property type="protein sequence ID" value="KAK9949033.1"/>
    <property type="molecule type" value="Genomic_DNA"/>
</dbReference>
<feature type="signal peptide" evidence="9">
    <location>
        <begin position="1"/>
        <end position="31"/>
    </location>
</feature>